<evidence type="ECO:0000313" key="2">
    <source>
        <dbReference type="Proteomes" id="UP001172082"/>
    </source>
</evidence>
<sequence>MDKKDIDLEKRWFRLMSELEKIIGKRPADLNSVLFLIGVQELGSGKRVFSKEEKQDLMHIAICKVLSYAGFYELEGLDEDGWPHWKLVKKLPGFDLLEQEKLLKIHIIEYFERELG</sequence>
<reference evidence="1" key="1">
    <citation type="submission" date="2023-06" db="EMBL/GenBank/DDBJ databases">
        <title>Genomic of Parafulvivirga corallium.</title>
        <authorList>
            <person name="Wang G."/>
        </authorList>
    </citation>
    <scope>NUCLEOTIDE SEQUENCE</scope>
    <source>
        <strain evidence="1">BMA10</strain>
    </source>
</reference>
<dbReference type="Proteomes" id="UP001172082">
    <property type="component" value="Unassembled WGS sequence"/>
</dbReference>
<organism evidence="1 2">
    <name type="scientific">Splendidivirga corallicola</name>
    <dbReference type="NCBI Taxonomy" id="3051826"/>
    <lineage>
        <taxon>Bacteria</taxon>
        <taxon>Pseudomonadati</taxon>
        <taxon>Bacteroidota</taxon>
        <taxon>Cytophagia</taxon>
        <taxon>Cytophagales</taxon>
        <taxon>Splendidivirgaceae</taxon>
        <taxon>Splendidivirga</taxon>
    </lineage>
</organism>
<gene>
    <name evidence="1" type="ORF">QQ008_11740</name>
</gene>
<name>A0ABT8KMT6_9BACT</name>
<accession>A0ABT8KMT6</accession>
<protein>
    <submittedName>
        <fullName evidence="1">Uncharacterized protein</fullName>
    </submittedName>
</protein>
<comment type="caution">
    <text evidence="1">The sequence shown here is derived from an EMBL/GenBank/DDBJ whole genome shotgun (WGS) entry which is preliminary data.</text>
</comment>
<keyword evidence="2" id="KW-1185">Reference proteome</keyword>
<dbReference type="EMBL" id="JAUJEA010000003">
    <property type="protein sequence ID" value="MDN5202044.1"/>
    <property type="molecule type" value="Genomic_DNA"/>
</dbReference>
<dbReference type="RefSeq" id="WP_346752119.1">
    <property type="nucleotide sequence ID" value="NZ_JAUJEA010000003.1"/>
</dbReference>
<proteinExistence type="predicted"/>
<evidence type="ECO:0000313" key="1">
    <source>
        <dbReference type="EMBL" id="MDN5202044.1"/>
    </source>
</evidence>